<name>A0A9N9KVK7_9HELO</name>
<dbReference type="Pfam" id="PF12796">
    <property type="entry name" value="Ank_2"/>
    <property type="match status" value="2"/>
</dbReference>
<dbReference type="Gene3D" id="1.25.40.20">
    <property type="entry name" value="Ankyrin repeat-containing domain"/>
    <property type="match status" value="3"/>
</dbReference>
<dbReference type="InterPro" id="IPR002110">
    <property type="entry name" value="Ankyrin_rpt"/>
</dbReference>
<dbReference type="PANTHER" id="PTHR24183">
    <property type="entry name" value="FIBRONECTIN TYPE 3 AND ANKYRIN REPEAT DOMAINS PROTEIN 1"/>
    <property type="match status" value="1"/>
</dbReference>
<reference evidence="2" key="1">
    <citation type="submission" date="2021-07" db="EMBL/GenBank/DDBJ databases">
        <authorList>
            <person name="Durling M."/>
        </authorList>
    </citation>
    <scope>NUCLEOTIDE SEQUENCE</scope>
</reference>
<organism evidence="2 3">
    <name type="scientific">Hymenoscyphus fraxineus</name>
    <dbReference type="NCBI Taxonomy" id="746836"/>
    <lineage>
        <taxon>Eukaryota</taxon>
        <taxon>Fungi</taxon>
        <taxon>Dikarya</taxon>
        <taxon>Ascomycota</taxon>
        <taxon>Pezizomycotina</taxon>
        <taxon>Leotiomycetes</taxon>
        <taxon>Helotiales</taxon>
        <taxon>Helotiaceae</taxon>
        <taxon>Hymenoscyphus</taxon>
    </lineage>
</organism>
<accession>A0A9N9KVK7</accession>
<dbReference type="PANTHER" id="PTHR24183:SF1">
    <property type="entry name" value="FIBRONECTIN TYPE 3 AND ANKYRIN REPEAT DOMAINS PROTEIN 1"/>
    <property type="match status" value="1"/>
</dbReference>
<feature type="repeat" description="ANK" evidence="1">
    <location>
        <begin position="533"/>
        <end position="565"/>
    </location>
</feature>
<proteinExistence type="predicted"/>
<evidence type="ECO:0000256" key="1">
    <source>
        <dbReference type="PROSITE-ProRule" id="PRU00023"/>
    </source>
</evidence>
<feature type="repeat" description="ANK" evidence="1">
    <location>
        <begin position="566"/>
        <end position="598"/>
    </location>
</feature>
<evidence type="ECO:0000313" key="2">
    <source>
        <dbReference type="EMBL" id="CAG8954581.1"/>
    </source>
</evidence>
<dbReference type="Proteomes" id="UP000696280">
    <property type="component" value="Unassembled WGS sequence"/>
</dbReference>
<keyword evidence="3" id="KW-1185">Reference proteome</keyword>
<keyword evidence="1" id="KW-0040">ANK repeat</keyword>
<comment type="caution">
    <text evidence="2">The sequence shown here is derived from an EMBL/GenBank/DDBJ whole genome shotgun (WGS) entry which is preliminary data.</text>
</comment>
<evidence type="ECO:0000313" key="3">
    <source>
        <dbReference type="Proteomes" id="UP000696280"/>
    </source>
</evidence>
<dbReference type="EMBL" id="CAJVRL010000057">
    <property type="protein sequence ID" value="CAG8954581.1"/>
    <property type="molecule type" value="Genomic_DNA"/>
</dbReference>
<dbReference type="OrthoDB" id="3564719at2759"/>
<protein>
    <recommendedName>
        <fullName evidence="4">Ankyrin repeat protein</fullName>
    </recommendedName>
</protein>
<feature type="repeat" description="ANK" evidence="1">
    <location>
        <begin position="467"/>
        <end position="499"/>
    </location>
</feature>
<dbReference type="GO" id="GO:0042981">
    <property type="term" value="P:regulation of apoptotic process"/>
    <property type="evidence" value="ECO:0007669"/>
    <property type="project" value="TreeGrafter"/>
</dbReference>
<sequence>MALNRGEGTSNFHAISISDQARAHIGHTYSYTTNYQLTETCTKAIVKACHLSPETFGSFLVEIGSFRALLLATKEAAEEQDLGDKVAQNFGTVLKGCHKDLALLERFMEHYNGLASSTQLAWERMPLVPEQMEDMKVRLRRCLDSLKSINSTITTGHLIQHKMDKFIKEIRSGKRDGHSVLSAVSSRAESWQDASDWMLICRELEGVGITAQMFADHKQDICKRLRELVESGDLQEQLSTLDRIPSQEGFTKVLCILSQTTPIAEGREERKTLLSWLPGFRKQRVSRRSLVPNAIASVSDHERNSLLLQAVEHGQVHQLKMLLKTGANVEASDSGGQAALILACERGFDNIVSILLENGAYVETTNNNGKTALILACKNGFDNIVSILLENGANIEAENNRGQTALIFACKSGFDKVATLLIKNGANIDVRDCIGESCLTKAINGGHNKVLKVLLEHRADVNARSEGGCTALHDAMYGNHFEALKILLDHGADLKATDANGFTLLYYAVSCANNRALRILLEHGAEVNARDHIGRTPLIYAANKYMNKALKILLEHGAEVNERDDKGRTALFHAVTRINVEGAKLLIAAGADPKAVNLPKFRNKEDSTMEDREKRRKIVEMLQE</sequence>
<dbReference type="SUPFAM" id="SSF48403">
    <property type="entry name" value="Ankyrin repeat"/>
    <property type="match status" value="1"/>
</dbReference>
<dbReference type="AlphaFoldDB" id="A0A9N9KVK7"/>
<feature type="repeat" description="ANK" evidence="1">
    <location>
        <begin position="335"/>
        <end position="367"/>
    </location>
</feature>
<feature type="repeat" description="ANK" evidence="1">
    <location>
        <begin position="368"/>
        <end position="400"/>
    </location>
</feature>
<dbReference type="InterPro" id="IPR036770">
    <property type="entry name" value="Ankyrin_rpt-contain_sf"/>
</dbReference>
<feature type="repeat" description="ANK" evidence="1">
    <location>
        <begin position="434"/>
        <end position="466"/>
    </location>
</feature>
<dbReference type="SMART" id="SM00248">
    <property type="entry name" value="ANK"/>
    <property type="match status" value="9"/>
</dbReference>
<dbReference type="Pfam" id="PF00023">
    <property type="entry name" value="Ank"/>
    <property type="match status" value="1"/>
</dbReference>
<feature type="repeat" description="ANK" evidence="1">
    <location>
        <begin position="500"/>
        <end position="532"/>
    </location>
</feature>
<feature type="repeat" description="ANK" evidence="1">
    <location>
        <begin position="401"/>
        <end position="433"/>
    </location>
</feature>
<dbReference type="Pfam" id="PF13637">
    <property type="entry name" value="Ank_4"/>
    <property type="match status" value="1"/>
</dbReference>
<dbReference type="PROSITE" id="PS50088">
    <property type="entry name" value="ANK_REPEAT"/>
    <property type="match status" value="9"/>
</dbReference>
<gene>
    <name evidence="2" type="ORF">HYFRA_00004498</name>
</gene>
<evidence type="ECO:0008006" key="4">
    <source>
        <dbReference type="Google" id="ProtNLM"/>
    </source>
</evidence>
<feature type="repeat" description="ANK" evidence="1">
    <location>
        <begin position="302"/>
        <end position="334"/>
    </location>
</feature>
<dbReference type="PROSITE" id="PS50297">
    <property type="entry name" value="ANK_REP_REGION"/>
    <property type="match status" value="7"/>
</dbReference>
<dbReference type="GO" id="GO:0005634">
    <property type="term" value="C:nucleus"/>
    <property type="evidence" value="ECO:0007669"/>
    <property type="project" value="TreeGrafter"/>
</dbReference>